<dbReference type="EC" id="2.1.1.-" evidence="1"/>
<dbReference type="RefSeq" id="WP_138323977.1">
    <property type="nucleotide sequence ID" value="NZ_VCDI01000001.1"/>
</dbReference>
<keyword evidence="2" id="KW-1185">Reference proteome</keyword>
<dbReference type="Proteomes" id="UP000305654">
    <property type="component" value="Unassembled WGS sequence"/>
</dbReference>
<evidence type="ECO:0000313" key="1">
    <source>
        <dbReference type="EMBL" id="TLU73724.1"/>
    </source>
</evidence>
<accession>A0A5R9J7X8</accession>
<dbReference type="OrthoDB" id="118271at2"/>
<reference evidence="1 2" key="1">
    <citation type="submission" date="2019-05" db="EMBL/GenBank/DDBJ databases">
        <authorList>
            <person name="Pankratov T."/>
            <person name="Grouzdev D."/>
        </authorList>
    </citation>
    <scope>NUCLEOTIDE SEQUENCE [LARGE SCALE GENOMIC DNA]</scope>
    <source>
        <strain evidence="1 2">KEBCLARHB70R</strain>
    </source>
</reference>
<dbReference type="GO" id="GO:0032259">
    <property type="term" value="P:methylation"/>
    <property type="evidence" value="ECO:0007669"/>
    <property type="project" value="UniProtKB-KW"/>
</dbReference>
<organism evidence="1 2">
    <name type="scientific">Lichenicoccus roseus</name>
    <dbReference type="NCBI Taxonomy" id="2683649"/>
    <lineage>
        <taxon>Bacteria</taxon>
        <taxon>Pseudomonadati</taxon>
        <taxon>Pseudomonadota</taxon>
        <taxon>Alphaproteobacteria</taxon>
        <taxon>Acetobacterales</taxon>
        <taxon>Acetobacteraceae</taxon>
        <taxon>Lichenicoccus</taxon>
    </lineage>
</organism>
<evidence type="ECO:0000313" key="2">
    <source>
        <dbReference type="Proteomes" id="UP000305654"/>
    </source>
</evidence>
<dbReference type="GO" id="GO:0008168">
    <property type="term" value="F:methyltransferase activity"/>
    <property type="evidence" value="ECO:0007669"/>
    <property type="project" value="UniProtKB-KW"/>
</dbReference>
<gene>
    <name evidence="1" type="ORF">FE263_00325</name>
</gene>
<proteinExistence type="predicted"/>
<sequence>MSLQSMARIALARTRIGSAMRRLPLVEPVYIRHAANRRDNTGLQWGIYSSYGEAFASIPKRRPGGWDHEAAAGMWVDYVAPVRPSTYPILFWLRMLLQPDVRLVDLGGSIGLTYYAYRKFDALPEGLSWRVVEVPHISAQGREVAVREAATGLSFESDLARAGACDILLAAGALQYMERSIPGVLEDLGSRPRYILVNKVALSQKPEFFTLSNYGPGIAPYRIFNEACFLEYFRQAGYVIRDRWIVNDMACDIPFYPEHTVAEFAGFCFERTAS</sequence>
<comment type="caution">
    <text evidence="1">The sequence shown here is derived from an EMBL/GenBank/DDBJ whole genome shotgun (WGS) entry which is preliminary data.</text>
</comment>
<dbReference type="AlphaFoldDB" id="A0A5R9J7X8"/>
<name>A0A5R9J7X8_9PROT</name>
<dbReference type="EMBL" id="VCDI01000001">
    <property type="protein sequence ID" value="TLU73724.1"/>
    <property type="molecule type" value="Genomic_DNA"/>
</dbReference>
<keyword evidence="1" id="KW-0808">Transferase</keyword>
<protein>
    <submittedName>
        <fullName evidence="1">Methyltransferase, TIGR04325 family</fullName>
        <ecNumber evidence="1">2.1.1.-</ecNumber>
    </submittedName>
</protein>
<keyword evidence="1" id="KW-0489">Methyltransferase</keyword>
<dbReference type="NCBIfam" id="TIGR04325">
    <property type="entry name" value="MTase_LIC12133"/>
    <property type="match status" value="1"/>
</dbReference>
<dbReference type="InterPro" id="IPR027612">
    <property type="entry name" value="Put_MTase_LIC12133"/>
</dbReference>